<keyword evidence="2" id="KW-1185">Reference proteome</keyword>
<sequence length="71" mass="8521">MEYIVILCIAVPFWFIFRSIRKEITEINKTLIQIRNQNDYKFEVKDIKKAEITNDSSDSQSHLEDKDIEQK</sequence>
<dbReference type="RefSeq" id="WP_132747619.1">
    <property type="nucleotide sequence ID" value="NZ_SLXK01000038.1"/>
</dbReference>
<organism evidence="1 2">
    <name type="scientific">Scopulibacillus darangshiensis</name>
    <dbReference type="NCBI Taxonomy" id="442528"/>
    <lineage>
        <taxon>Bacteria</taxon>
        <taxon>Bacillati</taxon>
        <taxon>Bacillota</taxon>
        <taxon>Bacilli</taxon>
        <taxon>Bacillales</taxon>
        <taxon>Sporolactobacillaceae</taxon>
        <taxon>Scopulibacillus</taxon>
    </lineage>
</organism>
<reference evidence="1 2" key="1">
    <citation type="submission" date="2019-03" db="EMBL/GenBank/DDBJ databases">
        <title>Genomic Encyclopedia of Type Strains, Phase IV (KMG-IV): sequencing the most valuable type-strain genomes for metagenomic binning, comparative biology and taxonomic classification.</title>
        <authorList>
            <person name="Goeker M."/>
        </authorList>
    </citation>
    <scope>NUCLEOTIDE SEQUENCE [LARGE SCALE GENOMIC DNA]</scope>
    <source>
        <strain evidence="1 2">DSM 19377</strain>
    </source>
</reference>
<comment type="caution">
    <text evidence="1">The sequence shown here is derived from an EMBL/GenBank/DDBJ whole genome shotgun (WGS) entry which is preliminary data.</text>
</comment>
<accession>A0A4R2NKQ5</accession>
<evidence type="ECO:0000313" key="1">
    <source>
        <dbReference type="EMBL" id="TCP21918.1"/>
    </source>
</evidence>
<protein>
    <submittedName>
        <fullName evidence="1">Uncharacterized protein</fullName>
    </submittedName>
</protein>
<dbReference type="Proteomes" id="UP000295416">
    <property type="component" value="Unassembled WGS sequence"/>
</dbReference>
<proteinExistence type="predicted"/>
<name>A0A4R2NKQ5_9BACL</name>
<dbReference type="AlphaFoldDB" id="A0A4R2NKQ5"/>
<dbReference type="EMBL" id="SLXK01000038">
    <property type="protein sequence ID" value="TCP21918.1"/>
    <property type="molecule type" value="Genomic_DNA"/>
</dbReference>
<gene>
    <name evidence="1" type="ORF">EV207_1383</name>
</gene>
<evidence type="ECO:0000313" key="2">
    <source>
        <dbReference type="Proteomes" id="UP000295416"/>
    </source>
</evidence>